<reference evidence="2 3" key="1">
    <citation type="journal article" date="2016" name="PLoS Pathog.">
        <title>Biosynthesis of antibiotic leucinostatins in bio-control fungus Purpureocillium lilacinum and their inhibition on phytophthora revealed by genome mining.</title>
        <authorList>
            <person name="Wang G."/>
            <person name="Liu Z."/>
            <person name="Lin R."/>
            <person name="Li E."/>
            <person name="Mao Z."/>
            <person name="Ling J."/>
            <person name="Yang Y."/>
            <person name="Yin W.B."/>
            <person name="Xie B."/>
        </authorList>
    </citation>
    <scope>NUCLEOTIDE SEQUENCE [LARGE SCALE GENOMIC DNA]</scope>
    <source>
        <strain evidence="2">170</strain>
    </source>
</reference>
<accession>A0A219ARC5</accession>
<dbReference type="KEGG" id="pchm:VFPPC_17672"/>
<dbReference type="Proteomes" id="UP000078397">
    <property type="component" value="Unassembled WGS sequence"/>
</dbReference>
<protein>
    <submittedName>
        <fullName evidence="2">Uncharacterized protein</fullName>
    </submittedName>
</protein>
<comment type="caution">
    <text evidence="2">The sequence shown here is derived from an EMBL/GenBank/DDBJ whole genome shotgun (WGS) entry which is preliminary data.</text>
</comment>
<sequence length="50" mass="5537">MEYAKRKLNQPTLPSAVKSRPRHQLTSPIFKADTRGPSFLLCLAPASVVN</sequence>
<dbReference type="GeneID" id="33936603"/>
<feature type="region of interest" description="Disordered" evidence="1">
    <location>
        <begin position="1"/>
        <end position="30"/>
    </location>
</feature>
<organism evidence="2 3">
    <name type="scientific">Pochonia chlamydosporia 170</name>
    <dbReference type="NCBI Taxonomy" id="1380566"/>
    <lineage>
        <taxon>Eukaryota</taxon>
        <taxon>Fungi</taxon>
        <taxon>Dikarya</taxon>
        <taxon>Ascomycota</taxon>
        <taxon>Pezizomycotina</taxon>
        <taxon>Sordariomycetes</taxon>
        <taxon>Hypocreomycetidae</taxon>
        <taxon>Hypocreales</taxon>
        <taxon>Clavicipitaceae</taxon>
        <taxon>Pochonia</taxon>
    </lineage>
</organism>
<dbReference type="RefSeq" id="XP_022285601.1">
    <property type="nucleotide sequence ID" value="XM_022429361.1"/>
</dbReference>
<evidence type="ECO:0000313" key="2">
    <source>
        <dbReference type="EMBL" id="OWT43152.1"/>
    </source>
</evidence>
<keyword evidence="3" id="KW-1185">Reference proteome</keyword>
<name>A0A219ARC5_METCM</name>
<dbReference type="AlphaFoldDB" id="A0A219ARC5"/>
<gene>
    <name evidence="2" type="ORF">VFPPC_17672</name>
</gene>
<proteinExistence type="predicted"/>
<evidence type="ECO:0000256" key="1">
    <source>
        <dbReference type="SAM" id="MobiDB-lite"/>
    </source>
</evidence>
<dbReference type="EMBL" id="LSBJ02000003">
    <property type="protein sequence ID" value="OWT43152.1"/>
    <property type="molecule type" value="Genomic_DNA"/>
</dbReference>
<evidence type="ECO:0000313" key="3">
    <source>
        <dbReference type="Proteomes" id="UP000078397"/>
    </source>
</evidence>